<organism evidence="2 3">
    <name type="scientific">Pseudonocardia yuanmonensis</name>
    <dbReference type="NCBI Taxonomy" id="1095914"/>
    <lineage>
        <taxon>Bacteria</taxon>
        <taxon>Bacillati</taxon>
        <taxon>Actinomycetota</taxon>
        <taxon>Actinomycetes</taxon>
        <taxon>Pseudonocardiales</taxon>
        <taxon>Pseudonocardiaceae</taxon>
        <taxon>Pseudonocardia</taxon>
    </lineage>
</organism>
<dbReference type="NCBIfam" id="TIGR03618">
    <property type="entry name" value="Rv1155_F420"/>
    <property type="match status" value="1"/>
</dbReference>
<dbReference type="EMBL" id="BAABIC010000002">
    <property type="protein sequence ID" value="GAA4675967.1"/>
    <property type="molecule type" value="Genomic_DNA"/>
</dbReference>
<name>A0ABP8VYW5_9PSEU</name>
<dbReference type="InterPro" id="IPR052019">
    <property type="entry name" value="F420H2_bilvrd_red/Heme_oxyg"/>
</dbReference>
<dbReference type="PANTHER" id="PTHR35176">
    <property type="entry name" value="HEME OXYGENASE HI_0854-RELATED"/>
    <property type="match status" value="1"/>
</dbReference>
<evidence type="ECO:0000313" key="3">
    <source>
        <dbReference type="Proteomes" id="UP001500325"/>
    </source>
</evidence>
<dbReference type="PANTHER" id="PTHR35176:SF2">
    <property type="entry name" value="F420H(2)-DEPENDENT REDUCTASE RV1155"/>
    <property type="match status" value="1"/>
</dbReference>
<sequence>MARAWHRLVGDRVHTGDMSMDLEAVRRIVGQEHGLASVSVVREDGTPHSSLVNAGVLEHPRTGAPVVGYVTYGPVKLRNLRARPATSVLWRAGWRWAAVDGTSELIGPGDGDPEELRLLLRAVFTAAGGTHDDWETYDRVMREEGRVAVLVTPTATYGNA</sequence>
<dbReference type="InterPro" id="IPR012349">
    <property type="entry name" value="Split_barrel_FMN-bd"/>
</dbReference>
<protein>
    <submittedName>
        <fullName evidence="2">PPOX class F420-dependent oxidoreductase</fullName>
    </submittedName>
</protein>
<keyword evidence="1" id="KW-0560">Oxidoreductase</keyword>
<dbReference type="SUPFAM" id="SSF50475">
    <property type="entry name" value="FMN-binding split barrel"/>
    <property type="match status" value="1"/>
</dbReference>
<evidence type="ECO:0000313" key="2">
    <source>
        <dbReference type="EMBL" id="GAA4675967.1"/>
    </source>
</evidence>
<dbReference type="InterPro" id="IPR019920">
    <property type="entry name" value="F420-binding_dom_put"/>
</dbReference>
<gene>
    <name evidence="2" type="ORF">GCM10023215_04970</name>
</gene>
<proteinExistence type="predicted"/>
<reference evidence="3" key="1">
    <citation type="journal article" date="2019" name="Int. J. Syst. Evol. Microbiol.">
        <title>The Global Catalogue of Microorganisms (GCM) 10K type strain sequencing project: providing services to taxonomists for standard genome sequencing and annotation.</title>
        <authorList>
            <consortium name="The Broad Institute Genomics Platform"/>
            <consortium name="The Broad Institute Genome Sequencing Center for Infectious Disease"/>
            <person name="Wu L."/>
            <person name="Ma J."/>
        </authorList>
    </citation>
    <scope>NUCLEOTIDE SEQUENCE [LARGE SCALE GENOMIC DNA]</scope>
    <source>
        <strain evidence="3">JCM 18055</strain>
    </source>
</reference>
<dbReference type="Proteomes" id="UP001500325">
    <property type="component" value="Unassembled WGS sequence"/>
</dbReference>
<keyword evidence="3" id="KW-1185">Reference proteome</keyword>
<comment type="caution">
    <text evidence="2">The sequence shown here is derived from an EMBL/GenBank/DDBJ whole genome shotgun (WGS) entry which is preliminary data.</text>
</comment>
<accession>A0ABP8VYW5</accession>
<evidence type="ECO:0000256" key="1">
    <source>
        <dbReference type="ARBA" id="ARBA00023002"/>
    </source>
</evidence>
<dbReference type="Gene3D" id="2.30.110.10">
    <property type="entry name" value="Electron Transport, Fmn-binding Protein, Chain A"/>
    <property type="match status" value="1"/>
</dbReference>